<evidence type="ECO:0000313" key="2">
    <source>
        <dbReference type="WBParaSite" id="scf7180000423414.g10918"/>
    </source>
</evidence>
<name>A0A915P5U4_9BILA</name>
<organism evidence="1 2">
    <name type="scientific">Meloidogyne floridensis</name>
    <dbReference type="NCBI Taxonomy" id="298350"/>
    <lineage>
        <taxon>Eukaryota</taxon>
        <taxon>Metazoa</taxon>
        <taxon>Ecdysozoa</taxon>
        <taxon>Nematoda</taxon>
        <taxon>Chromadorea</taxon>
        <taxon>Rhabditida</taxon>
        <taxon>Tylenchina</taxon>
        <taxon>Tylenchomorpha</taxon>
        <taxon>Tylenchoidea</taxon>
        <taxon>Meloidogynidae</taxon>
        <taxon>Meloidogyninae</taxon>
        <taxon>Meloidogyne</taxon>
    </lineage>
</organism>
<dbReference type="WBParaSite" id="scf7180000423414.g10918">
    <property type="protein sequence ID" value="scf7180000423414.g10918"/>
    <property type="gene ID" value="scf7180000423414.g10918"/>
</dbReference>
<accession>A0A915P5U4</accession>
<evidence type="ECO:0000313" key="1">
    <source>
        <dbReference type="Proteomes" id="UP000887560"/>
    </source>
</evidence>
<dbReference type="Proteomes" id="UP000887560">
    <property type="component" value="Unplaced"/>
</dbReference>
<reference evidence="2" key="1">
    <citation type="submission" date="2022-11" db="UniProtKB">
        <authorList>
            <consortium name="WormBaseParasite"/>
        </authorList>
    </citation>
    <scope>IDENTIFICATION</scope>
</reference>
<keyword evidence="1" id="KW-1185">Reference proteome</keyword>
<dbReference type="AlphaFoldDB" id="A0A915P5U4"/>
<proteinExistence type="predicted"/>
<sequence length="376" mass="45736">MAFSPTLTRSYSVTKMSEIERRPAPSLARSSSLYDVNKYERSLERFTPARSFLVHNDSTPLWSHTFYRDIGEQPRYYRPSYLMDNHWWDKYYYFSPLYKGTQPFKRHYASHHITFPCTWNTPHVYWGRSKGYWYDSEDDYSPLYRRLYDPHTGDSPYLQRFWKRYNSHLLYNDKMSNFPIVRSNSYILYPRARDMHSGEAMVPTLSRVSSVPNLHNMHVSDAFRPGTLYKYRRDWNPLEAHITDTSHHSPLFWVDRRFSARRYMNTDPIPDSLGLDYPNFWSRYKFYSDYLEPKYWRRHRDPNYDRPLWNSWKPYILDGKNQKQAIDMYRQGLVSFAYLDKNWITPWALGRKEKDWNEVYPPAGKYGARRYMYSWA</sequence>
<protein>
    <submittedName>
        <fullName evidence="2">Uncharacterized protein</fullName>
    </submittedName>
</protein>